<feature type="region of interest" description="Disordered" evidence="3">
    <location>
        <begin position="300"/>
        <end position="321"/>
    </location>
</feature>
<proteinExistence type="inferred from homology"/>
<dbReference type="FunFam" id="2.60.40.10:FF:000813">
    <property type="entry name" value="Vesicle-associated protein 1-1"/>
    <property type="match status" value="1"/>
</dbReference>
<feature type="coiled-coil region" evidence="2">
    <location>
        <begin position="369"/>
        <end position="403"/>
    </location>
</feature>
<dbReference type="PROSITE" id="PS50202">
    <property type="entry name" value="MSP"/>
    <property type="match status" value="1"/>
</dbReference>
<evidence type="ECO:0000259" key="5">
    <source>
        <dbReference type="PROSITE" id="PS50202"/>
    </source>
</evidence>
<keyword evidence="7" id="KW-1185">Reference proteome</keyword>
<dbReference type="STRING" id="55188.A0A2H5QQN5"/>
<feature type="compositionally biased region" description="Basic and acidic residues" evidence="3">
    <location>
        <begin position="254"/>
        <end position="285"/>
    </location>
</feature>
<dbReference type="InterPro" id="IPR013783">
    <property type="entry name" value="Ig-like_fold"/>
</dbReference>
<dbReference type="InterPro" id="IPR016763">
    <property type="entry name" value="VAP"/>
</dbReference>
<dbReference type="Proteomes" id="UP000236630">
    <property type="component" value="Unassembled WGS sequence"/>
</dbReference>
<dbReference type="GO" id="GO:0090158">
    <property type="term" value="P:endoplasmic reticulum membrane organization"/>
    <property type="evidence" value="ECO:0007669"/>
    <property type="project" value="TreeGrafter"/>
</dbReference>
<sequence>MNKQLLEIQPKELKFIFELKKQSSCSVRLTNNTHHYIAFKVKTTSPKKYCVRPNVGIILPKSTCDFNVTMQAQAVAPPDMVCKDKFLIQSTVVPVGTTDEDITASMVSSCTGVGLDYHGLVADCFIWQFAKDDGRYIQENKLRVILISPPNSPVLSPINGVLKQGPTYESSSLKDPVFSKFEILTPPHTVSKNVEGSKLVNAEKLKPDKVEELKPREDFFSGEVLKSAKDTEVKLRKDVVDSQELTPTVNADLNPRKDVADGEELKSSKDTELKPREDIIRGEELTSTKDAELELRKDVISSEELTSTEDPELKPRKDEANSVELKEEKVIELNLPKEVVNGEELQPKKDAELKLMKELEFKAGKAAEELELVKDIEEMKSKLNELQSKLSEAEVTISKLTEENRLGIQEKKILKGELDTLRSKSVVKNVHVGFPLLFVCMVALISFVLGRLIL</sequence>
<organism evidence="6 7">
    <name type="scientific">Citrus unshiu</name>
    <name type="common">Satsuma mandarin</name>
    <name type="synonym">Citrus nobilis var. unshiu</name>
    <dbReference type="NCBI Taxonomy" id="55188"/>
    <lineage>
        <taxon>Eukaryota</taxon>
        <taxon>Viridiplantae</taxon>
        <taxon>Streptophyta</taxon>
        <taxon>Embryophyta</taxon>
        <taxon>Tracheophyta</taxon>
        <taxon>Spermatophyta</taxon>
        <taxon>Magnoliopsida</taxon>
        <taxon>eudicotyledons</taxon>
        <taxon>Gunneridae</taxon>
        <taxon>Pentapetalae</taxon>
        <taxon>rosids</taxon>
        <taxon>malvids</taxon>
        <taxon>Sapindales</taxon>
        <taxon>Rutaceae</taxon>
        <taxon>Aurantioideae</taxon>
        <taxon>Citrus</taxon>
    </lineage>
</organism>
<dbReference type="GO" id="GO:0005886">
    <property type="term" value="C:plasma membrane"/>
    <property type="evidence" value="ECO:0007669"/>
    <property type="project" value="TreeGrafter"/>
</dbReference>
<keyword evidence="4" id="KW-0472">Membrane</keyword>
<evidence type="ECO:0000313" key="6">
    <source>
        <dbReference type="EMBL" id="GAY66931.1"/>
    </source>
</evidence>
<gene>
    <name evidence="6" type="ORF">CUMW_252730</name>
</gene>
<reference evidence="6 7" key="1">
    <citation type="journal article" date="2017" name="Front. Genet.">
        <title>Draft sequencing of the heterozygous diploid genome of Satsuma (Citrus unshiu Marc.) using a hybrid assembly approach.</title>
        <authorList>
            <person name="Shimizu T."/>
            <person name="Tanizawa Y."/>
            <person name="Mochizuki T."/>
            <person name="Nagasaki H."/>
            <person name="Yoshioka T."/>
            <person name="Toyoda A."/>
            <person name="Fujiyama A."/>
            <person name="Kaminuma E."/>
            <person name="Nakamura Y."/>
        </authorList>
    </citation>
    <scope>NUCLEOTIDE SEQUENCE [LARGE SCALE GENOMIC DNA]</scope>
    <source>
        <strain evidence="7">cv. Miyagawa wase</strain>
    </source>
</reference>
<dbReference type="EMBL" id="BDQV01000639">
    <property type="protein sequence ID" value="GAY66930.1"/>
    <property type="molecule type" value="Genomic_DNA"/>
</dbReference>
<keyword evidence="4" id="KW-1133">Transmembrane helix</keyword>
<dbReference type="PANTHER" id="PTHR10809">
    <property type="entry name" value="VESICLE-ASSOCIATED MEMBRANE PROTEIN-ASSOCIATED PROTEIN"/>
    <property type="match status" value="1"/>
</dbReference>
<keyword evidence="2" id="KW-0175">Coiled coil</keyword>
<feature type="region of interest" description="Disordered" evidence="3">
    <location>
        <begin position="249"/>
        <end position="285"/>
    </location>
</feature>
<feature type="domain" description="MSP" evidence="5">
    <location>
        <begin position="5"/>
        <end position="147"/>
    </location>
</feature>
<protein>
    <recommendedName>
        <fullName evidence="5">MSP domain-containing protein</fullName>
    </recommendedName>
</protein>
<accession>A0A2H5QQN5</accession>
<dbReference type="AlphaFoldDB" id="A0A2H5QQN5"/>
<dbReference type="PANTHER" id="PTHR10809:SF45">
    <property type="entry name" value="VESICLE-ASSOCIATED PROTEIN 2-2"/>
    <property type="match status" value="1"/>
</dbReference>
<feature type="transmembrane region" description="Helical" evidence="4">
    <location>
        <begin position="432"/>
        <end position="453"/>
    </location>
</feature>
<dbReference type="EMBL" id="BDQV01000639">
    <property type="protein sequence ID" value="GAY66931.1"/>
    <property type="molecule type" value="Genomic_DNA"/>
</dbReference>
<evidence type="ECO:0000256" key="4">
    <source>
        <dbReference type="SAM" id="Phobius"/>
    </source>
</evidence>
<evidence type="ECO:0000313" key="7">
    <source>
        <dbReference type="Proteomes" id="UP000236630"/>
    </source>
</evidence>
<keyword evidence="4" id="KW-0812">Transmembrane</keyword>
<dbReference type="Pfam" id="PF00635">
    <property type="entry name" value="Motile_Sperm"/>
    <property type="match status" value="1"/>
</dbReference>
<name>A0A2H5QQN5_CITUN</name>
<comment type="similarity">
    <text evidence="1">Belongs to the VAMP-associated protein (VAP) (TC 9.B.17) family.</text>
</comment>
<dbReference type="EMBL" id="BDQV01000639">
    <property type="protein sequence ID" value="GAY66932.1"/>
    <property type="molecule type" value="Genomic_DNA"/>
</dbReference>
<dbReference type="Gene3D" id="2.60.40.10">
    <property type="entry name" value="Immunoglobulins"/>
    <property type="match status" value="1"/>
</dbReference>
<dbReference type="SUPFAM" id="SSF49354">
    <property type="entry name" value="PapD-like"/>
    <property type="match status" value="1"/>
</dbReference>
<feature type="compositionally biased region" description="Basic and acidic residues" evidence="3">
    <location>
        <begin position="311"/>
        <end position="321"/>
    </location>
</feature>
<dbReference type="InterPro" id="IPR008962">
    <property type="entry name" value="PapD-like_sf"/>
</dbReference>
<dbReference type="InterPro" id="IPR000535">
    <property type="entry name" value="MSP_dom"/>
</dbReference>
<dbReference type="GO" id="GO:0005789">
    <property type="term" value="C:endoplasmic reticulum membrane"/>
    <property type="evidence" value="ECO:0007669"/>
    <property type="project" value="InterPro"/>
</dbReference>
<evidence type="ECO:0000256" key="1">
    <source>
        <dbReference type="ARBA" id="ARBA00008932"/>
    </source>
</evidence>
<comment type="caution">
    <text evidence="6">The sequence shown here is derived from an EMBL/GenBank/DDBJ whole genome shotgun (WGS) entry which is preliminary data.</text>
</comment>
<evidence type="ECO:0000256" key="3">
    <source>
        <dbReference type="SAM" id="MobiDB-lite"/>
    </source>
</evidence>
<evidence type="ECO:0000256" key="2">
    <source>
        <dbReference type="SAM" id="Coils"/>
    </source>
</evidence>
<dbReference type="GO" id="GO:0061817">
    <property type="term" value="P:endoplasmic reticulum-plasma membrane tethering"/>
    <property type="evidence" value="ECO:0007669"/>
    <property type="project" value="TreeGrafter"/>
</dbReference>